<keyword evidence="3" id="KW-0677">Repeat</keyword>
<dbReference type="RefSeq" id="XP_028128773.2">
    <property type="nucleotide sequence ID" value="XM_028272972.2"/>
</dbReference>
<dbReference type="InterPro" id="IPR012934">
    <property type="entry name" value="Znf_AD"/>
</dbReference>
<feature type="compositionally biased region" description="Basic and acidic residues" evidence="11">
    <location>
        <begin position="242"/>
        <end position="282"/>
    </location>
</feature>
<dbReference type="EnsemblMetazoa" id="XM_028272972.2">
    <property type="protein sequence ID" value="XP_028128773.2"/>
    <property type="gene ID" value="LOC114325046"/>
</dbReference>
<keyword evidence="6" id="KW-0238">DNA-binding</keyword>
<sequence length="1401" mass="156086">MNHNNNMLQLCRLCLVKDEVNIPIFEEQGDIRQIFLKISSCLPVKVSRDDQLPKKICDGCSYKLDMLYEFWNTSANAEKQLLTWLGEAGMTSQMTDGTISAVAQQIKPADAFVKQETIDPPDILKDDDDEDEEDKDYMKQEESSNNVEEPPPKRARRTAAVKAAIALDQNSDDDDDSGEPMTKVEDDTDDSDNDDGPPFVDVPSTSADDQPGPSGVGKDGVEAPSDIRSTFKLRKLSVVLTKLRDQPPKLRDEPPKLRDEPPKLRDESPKLRDEPPTKKNINEILTERKKDYTCYVCMQKFSQIDDLLEHRQLHSDEPPKLRDGPPDEPPTKKNETEILTERKKDYTCYVCMQKFPQIDDLLEHKQLHSDDEDEIEDDRFEENSAEKEAKEDENSSSGTENKVKNMDVLMKEGQTEDEVIKKRRRRTKLEMLGFKKRKASRIMSLFKKQLEKPKDTKNVPILPKPEGKILPEEPKPSTQEENKEQVKTPFKCDTCNVYFATSDDVKLHISSTTTKCKFSCHLCNRKMNTIYAFIVHVMQHKNNTIKSLTSSKSLYACSSCDKTFADCFQLKRHEINSHNLRTPAEPVVSEPIEIITTNVVIGEPESENLTCDLCYDVFTTKEDLDNHTEFHKEISIPDSHNYLYTPGETNIEIIEDNKDKHERSTTIQQAKPKPIVIVASNKPRVSQPPPQPVVSQSMPRSSQPPPQPVVSQSMPRSSQPPPQPVVSQSMPRSSQPPPQPVVSQSMPRSSQPPPQPVVSQSMHRSSQPPPQPVVSQSMPILSELPQPVSSLSQPKPALPLLRKILPAPASQSSVPKSLSLTASIKEMIAPHEPKAKPSKTIFLPNIEEEKMKQILNKKLKPIKPPMKPIKIRLISKNSGAGSSGVTTSKQKIFKKANAARQKILNPTISIPKDVSDNHTTSSINVDNSIASCSVSTSSQNPVISTAPTNIVSMSVAPTNVMSISTALTDIIPVPYDSLPNTSFTHPAISTAPTNVMSISTPPVNLISVPYNALPNTSFSNSPTLENDVYTSLENSNSALSVTQEPTAPSNTLSTSTASTTPTPTKPKPFGLVSIDKLRDPKSSFSLFSPKVDSSLSKLTDLLAIPEESSSNLPVSSKLIGKDIPGRGRPIQKYSIEGIPSTSTGDDYIIKMVPRKKRKFRITPLKPKMQVHTPTTVSSPITPMDIQSTSLSPVVPSKPPVVGGSGMQYIILQNNSQDIPQSPLPLLMPRPKSPSLPKIEMVMSLSEATKTLPPKEDPIVIIDSDSENEYPEKEDSNKPSETDNSKPKSDSDEDSNLVIDESLSKTNTSMNDADNVDDQFDECESLGEKKQDDDIMEVTEISGTEKSTFYCKFCDETTDRLLHLKTHYLKEHKTFFCWRCRYTTESCNDFISHRRTSHNTTN</sequence>
<accession>A0ABM5IAS9</accession>
<feature type="compositionally biased region" description="Acidic residues" evidence="11">
    <location>
        <begin position="186"/>
        <end position="195"/>
    </location>
</feature>
<feature type="compositionally biased region" description="Polar residues" evidence="11">
    <location>
        <begin position="1171"/>
        <end position="1188"/>
    </location>
</feature>
<evidence type="ECO:0000256" key="9">
    <source>
        <dbReference type="PROSITE-ProRule" id="PRU00042"/>
    </source>
</evidence>
<evidence type="ECO:0000256" key="5">
    <source>
        <dbReference type="ARBA" id="ARBA00022833"/>
    </source>
</evidence>
<evidence type="ECO:0000256" key="4">
    <source>
        <dbReference type="ARBA" id="ARBA00022771"/>
    </source>
</evidence>
<feature type="compositionally biased region" description="Acidic residues" evidence="11">
    <location>
        <begin position="125"/>
        <end position="135"/>
    </location>
</feature>
<dbReference type="InterPro" id="IPR013087">
    <property type="entry name" value="Znf_C2H2_type"/>
</dbReference>
<evidence type="ECO:0000256" key="1">
    <source>
        <dbReference type="ARBA" id="ARBA00004123"/>
    </source>
</evidence>
<evidence type="ECO:0000256" key="2">
    <source>
        <dbReference type="ARBA" id="ARBA00022723"/>
    </source>
</evidence>
<dbReference type="Pfam" id="PF07776">
    <property type="entry name" value="zf-AD"/>
    <property type="match status" value="1"/>
</dbReference>
<dbReference type="PROSITE" id="PS00028">
    <property type="entry name" value="ZINC_FINGER_C2H2_1"/>
    <property type="match status" value="5"/>
</dbReference>
<dbReference type="PROSITE" id="PS50157">
    <property type="entry name" value="ZINC_FINGER_C2H2_2"/>
    <property type="match status" value="3"/>
</dbReference>
<evidence type="ECO:0000259" key="13">
    <source>
        <dbReference type="PROSITE" id="PS51915"/>
    </source>
</evidence>
<comment type="subcellular location">
    <subcellularLocation>
        <location evidence="1">Nucleus</location>
    </subcellularLocation>
</comment>
<feature type="compositionally biased region" description="Basic and acidic residues" evidence="11">
    <location>
        <begin position="1269"/>
        <end position="1289"/>
    </location>
</feature>
<evidence type="ECO:0000259" key="12">
    <source>
        <dbReference type="PROSITE" id="PS50157"/>
    </source>
</evidence>
<organism evidence="14 15">
    <name type="scientific">Diabrotica virgifera virgifera</name>
    <name type="common">western corn rootworm</name>
    <dbReference type="NCBI Taxonomy" id="50390"/>
    <lineage>
        <taxon>Eukaryota</taxon>
        <taxon>Metazoa</taxon>
        <taxon>Ecdysozoa</taxon>
        <taxon>Arthropoda</taxon>
        <taxon>Hexapoda</taxon>
        <taxon>Insecta</taxon>
        <taxon>Pterygota</taxon>
        <taxon>Neoptera</taxon>
        <taxon>Endopterygota</taxon>
        <taxon>Coleoptera</taxon>
        <taxon>Polyphaga</taxon>
        <taxon>Cucujiformia</taxon>
        <taxon>Chrysomeloidea</taxon>
        <taxon>Chrysomelidae</taxon>
        <taxon>Galerucinae</taxon>
        <taxon>Diabroticina</taxon>
        <taxon>Diabroticites</taxon>
        <taxon>Diabrotica</taxon>
    </lineage>
</organism>
<reference evidence="14" key="1">
    <citation type="submission" date="2025-05" db="UniProtKB">
        <authorList>
            <consortium name="EnsemblMetazoa"/>
        </authorList>
    </citation>
    <scope>IDENTIFICATION</scope>
</reference>
<dbReference type="Proteomes" id="UP001652700">
    <property type="component" value="Unplaced"/>
</dbReference>
<feature type="region of interest" description="Disordered" evidence="11">
    <location>
        <begin position="1040"/>
        <end position="1072"/>
    </location>
</feature>
<feature type="region of interest" description="Disordered" evidence="11">
    <location>
        <begin position="1168"/>
        <end position="1194"/>
    </location>
</feature>
<feature type="domain" description="C2H2-type" evidence="12">
    <location>
        <begin position="555"/>
        <end position="583"/>
    </location>
</feature>
<feature type="region of interest" description="Disordered" evidence="11">
    <location>
        <begin position="112"/>
        <end position="282"/>
    </location>
</feature>
<feature type="domain" description="C2H2-type" evidence="12">
    <location>
        <begin position="292"/>
        <end position="319"/>
    </location>
</feature>
<feature type="region of interest" description="Disordered" evidence="11">
    <location>
        <begin position="453"/>
        <end position="485"/>
    </location>
</feature>
<keyword evidence="7" id="KW-0539">Nucleus</keyword>
<dbReference type="SMART" id="SM00868">
    <property type="entry name" value="zf-AD"/>
    <property type="match status" value="1"/>
</dbReference>
<evidence type="ECO:0000256" key="7">
    <source>
        <dbReference type="ARBA" id="ARBA00023242"/>
    </source>
</evidence>
<feature type="compositionally biased region" description="Acidic residues" evidence="11">
    <location>
        <begin position="370"/>
        <end position="380"/>
    </location>
</feature>
<proteinExistence type="inferred from homology"/>
<dbReference type="GeneID" id="114325046"/>
<keyword evidence="2 10" id="KW-0479">Metal-binding</keyword>
<feature type="domain" description="C2H2-type" evidence="12">
    <location>
        <begin position="346"/>
        <end position="373"/>
    </location>
</feature>
<dbReference type="SUPFAM" id="SSF57667">
    <property type="entry name" value="beta-beta-alpha zinc fingers"/>
    <property type="match status" value="3"/>
</dbReference>
<dbReference type="PANTHER" id="PTHR24388:SF54">
    <property type="entry name" value="PROTEIN ESCARGOT"/>
    <property type="match status" value="1"/>
</dbReference>
<feature type="region of interest" description="Disordered" evidence="11">
    <location>
        <begin position="1246"/>
        <end position="1296"/>
    </location>
</feature>
<dbReference type="PANTHER" id="PTHR24388">
    <property type="entry name" value="ZINC FINGER PROTEIN"/>
    <property type="match status" value="1"/>
</dbReference>
<feature type="binding site" evidence="10">
    <location>
        <position position="11"/>
    </location>
    <ligand>
        <name>Zn(2+)</name>
        <dbReference type="ChEBI" id="CHEBI:29105"/>
    </ligand>
</feature>
<keyword evidence="15" id="KW-1185">Reference proteome</keyword>
<feature type="binding site" evidence="10">
    <location>
        <position position="14"/>
    </location>
    <ligand>
        <name>Zn(2+)</name>
        <dbReference type="ChEBI" id="CHEBI:29105"/>
    </ligand>
</feature>
<dbReference type="Gene3D" id="3.30.160.60">
    <property type="entry name" value="Classic Zinc Finger"/>
    <property type="match status" value="3"/>
</dbReference>
<feature type="binding site" evidence="10">
    <location>
        <position position="57"/>
    </location>
    <ligand>
        <name>Zn(2+)</name>
        <dbReference type="ChEBI" id="CHEBI:29105"/>
    </ligand>
</feature>
<dbReference type="InterPro" id="IPR036236">
    <property type="entry name" value="Znf_C2H2_sf"/>
</dbReference>
<feature type="compositionally biased region" description="Low complexity" evidence="11">
    <location>
        <begin position="1045"/>
        <end position="1062"/>
    </location>
</feature>
<protein>
    <submittedName>
        <fullName evidence="14">Uncharacterized protein</fullName>
    </submittedName>
</protein>
<name>A0ABM5IAS9_DIAVI</name>
<feature type="domain" description="ZAD" evidence="13">
    <location>
        <begin position="9"/>
        <end position="84"/>
    </location>
</feature>
<evidence type="ECO:0000256" key="10">
    <source>
        <dbReference type="PROSITE-ProRule" id="PRU01263"/>
    </source>
</evidence>
<evidence type="ECO:0000313" key="15">
    <source>
        <dbReference type="Proteomes" id="UP001652700"/>
    </source>
</evidence>
<keyword evidence="4 9" id="KW-0863">Zinc-finger</keyword>
<dbReference type="SMART" id="SM00355">
    <property type="entry name" value="ZnF_C2H2"/>
    <property type="match status" value="8"/>
</dbReference>
<feature type="region of interest" description="Disordered" evidence="11">
    <location>
        <begin position="659"/>
        <end position="776"/>
    </location>
</feature>
<evidence type="ECO:0000256" key="6">
    <source>
        <dbReference type="ARBA" id="ARBA00023125"/>
    </source>
</evidence>
<dbReference type="Gene3D" id="3.40.1800.20">
    <property type="match status" value="1"/>
</dbReference>
<dbReference type="SUPFAM" id="SSF57716">
    <property type="entry name" value="Glucocorticoid receptor-like (DNA-binding domain)"/>
    <property type="match status" value="1"/>
</dbReference>
<feature type="compositionally biased region" description="Basic and acidic residues" evidence="11">
    <location>
        <begin position="381"/>
        <end position="393"/>
    </location>
</feature>
<comment type="similarity">
    <text evidence="8">Belongs to the snail C2H2-type zinc-finger protein family.</text>
</comment>
<evidence type="ECO:0000256" key="11">
    <source>
        <dbReference type="SAM" id="MobiDB-lite"/>
    </source>
</evidence>
<feature type="binding site" evidence="10">
    <location>
        <position position="60"/>
    </location>
    <ligand>
        <name>Zn(2+)</name>
        <dbReference type="ChEBI" id="CHEBI:29105"/>
    </ligand>
</feature>
<feature type="compositionally biased region" description="Basic and acidic residues" evidence="11">
    <location>
        <begin position="465"/>
        <end position="485"/>
    </location>
</feature>
<evidence type="ECO:0000256" key="3">
    <source>
        <dbReference type="ARBA" id="ARBA00022737"/>
    </source>
</evidence>
<feature type="compositionally biased region" description="Low complexity" evidence="11">
    <location>
        <begin position="757"/>
        <end position="766"/>
    </location>
</feature>
<keyword evidence="5 10" id="KW-0862">Zinc</keyword>
<dbReference type="InterPro" id="IPR050527">
    <property type="entry name" value="Snail/Krueppel_Znf"/>
</dbReference>
<feature type="region of interest" description="Disordered" evidence="11">
    <location>
        <begin position="308"/>
        <end position="339"/>
    </location>
</feature>
<feature type="region of interest" description="Disordered" evidence="11">
    <location>
        <begin position="364"/>
        <end position="406"/>
    </location>
</feature>
<dbReference type="PROSITE" id="PS51915">
    <property type="entry name" value="ZAD"/>
    <property type="match status" value="1"/>
</dbReference>
<evidence type="ECO:0000256" key="8">
    <source>
        <dbReference type="ARBA" id="ARBA00037948"/>
    </source>
</evidence>
<evidence type="ECO:0000313" key="14">
    <source>
        <dbReference type="EnsemblMetazoa" id="XP_028128773.2"/>
    </source>
</evidence>